<dbReference type="InParanoid" id="T1EFC0"/>
<dbReference type="EMBL" id="KB096411">
    <property type="protein sequence ID" value="ESO05076.1"/>
    <property type="molecule type" value="Genomic_DNA"/>
</dbReference>
<reference evidence="2 4" key="2">
    <citation type="journal article" date="2013" name="Nature">
        <title>Insights into bilaterian evolution from three spiralian genomes.</title>
        <authorList>
            <person name="Simakov O."/>
            <person name="Marletaz F."/>
            <person name="Cho S.J."/>
            <person name="Edsinger-Gonzales E."/>
            <person name="Havlak P."/>
            <person name="Hellsten U."/>
            <person name="Kuo D.H."/>
            <person name="Larsson T."/>
            <person name="Lv J."/>
            <person name="Arendt D."/>
            <person name="Savage R."/>
            <person name="Osoegawa K."/>
            <person name="de Jong P."/>
            <person name="Grimwood J."/>
            <person name="Chapman J.A."/>
            <person name="Shapiro H."/>
            <person name="Aerts A."/>
            <person name="Otillar R.P."/>
            <person name="Terry A.Y."/>
            <person name="Boore J.L."/>
            <person name="Grigoriev I.V."/>
            <person name="Lindberg D.R."/>
            <person name="Seaver E.C."/>
            <person name="Weisblat D.A."/>
            <person name="Putnam N.H."/>
            <person name="Rokhsar D.S."/>
        </authorList>
    </citation>
    <scope>NUCLEOTIDE SEQUENCE</scope>
</reference>
<name>T1EFC0_HELRO</name>
<dbReference type="GO" id="GO:0008299">
    <property type="term" value="P:isoprenoid biosynthetic process"/>
    <property type="evidence" value="ECO:0000318"/>
    <property type="project" value="GO_Central"/>
</dbReference>
<dbReference type="STRING" id="6412.T1EFC0"/>
<dbReference type="InterPro" id="IPR000092">
    <property type="entry name" value="Polyprenyl_synt"/>
</dbReference>
<dbReference type="EnsemblMetazoa" id="HelroT111519">
    <property type="protein sequence ID" value="HelroP111519"/>
    <property type="gene ID" value="HelroG111519"/>
</dbReference>
<sequence length="316" mass="34834">MNKALLSGKNMKIYRPNLNLPLITSASNNKNKMDLSSRNFTFSFKPSEWKAAITEAEKIVGYSTSFLSLRCLLSDELSNVAVHMKKLVGTSHPLIKTAQKLFQDGKQSMQTRGLMVLLISKTAGPAVGSNLLETMVSGIYPSQRTLAEITELIHMATLVHKSVIDLCNICLTSTTLEDMEFGNKMAVLSGDFLLANASTYLASLNNTKVVFLFRNESDDGSEDFIGGPKNKLKSELSMDMWEEQTYLSSGSLLAHSCQGALTLARHDPSLQTSAFQFGRSMALAFQVSFFISSLLANNFCLAKSCHIFISSKKFEY</sequence>
<dbReference type="PANTHER" id="PTHR12001">
    <property type="entry name" value="GERANYLGERANYL PYROPHOSPHATE SYNTHASE"/>
    <property type="match status" value="1"/>
</dbReference>
<dbReference type="EMBL" id="AMQM01004034">
    <property type="status" value="NOT_ANNOTATED_CDS"/>
    <property type="molecule type" value="Genomic_DNA"/>
</dbReference>
<organism evidence="3 4">
    <name type="scientific">Helobdella robusta</name>
    <name type="common">Californian leech</name>
    <dbReference type="NCBI Taxonomy" id="6412"/>
    <lineage>
        <taxon>Eukaryota</taxon>
        <taxon>Metazoa</taxon>
        <taxon>Spiralia</taxon>
        <taxon>Lophotrochozoa</taxon>
        <taxon>Annelida</taxon>
        <taxon>Clitellata</taxon>
        <taxon>Hirudinea</taxon>
        <taxon>Rhynchobdellida</taxon>
        <taxon>Glossiphoniidae</taxon>
        <taxon>Helobdella</taxon>
    </lineage>
</organism>
<dbReference type="Pfam" id="PF00348">
    <property type="entry name" value="polyprenyl_synt"/>
    <property type="match status" value="1"/>
</dbReference>
<dbReference type="Gene3D" id="1.10.600.10">
    <property type="entry name" value="Farnesyl Diphosphate Synthase"/>
    <property type="match status" value="1"/>
</dbReference>
<dbReference type="AlphaFoldDB" id="T1EFC0"/>
<evidence type="ECO:0008006" key="5">
    <source>
        <dbReference type="Google" id="ProtNLM"/>
    </source>
</evidence>
<dbReference type="Proteomes" id="UP000015101">
    <property type="component" value="Unassembled WGS sequence"/>
</dbReference>
<protein>
    <recommendedName>
        <fullName evidence="5">Decaprenyl-diphosphate synthase subunit 2</fullName>
    </recommendedName>
</protein>
<dbReference type="OrthoDB" id="9983019at2759"/>
<evidence type="ECO:0000313" key="3">
    <source>
        <dbReference type="EnsemblMetazoa" id="HelroP111519"/>
    </source>
</evidence>
<evidence type="ECO:0000313" key="4">
    <source>
        <dbReference type="Proteomes" id="UP000015101"/>
    </source>
</evidence>
<dbReference type="GO" id="GO:0005739">
    <property type="term" value="C:mitochondrion"/>
    <property type="evidence" value="ECO:0000318"/>
    <property type="project" value="GO_Central"/>
</dbReference>
<dbReference type="eggNOG" id="KOG0776">
    <property type="taxonomic scope" value="Eukaryota"/>
</dbReference>
<dbReference type="GO" id="GO:0004659">
    <property type="term" value="F:prenyltransferase activity"/>
    <property type="evidence" value="ECO:0000318"/>
    <property type="project" value="GO_Central"/>
</dbReference>
<dbReference type="CTD" id="20195272"/>
<dbReference type="PANTHER" id="PTHR12001:SF55">
    <property type="entry name" value="ALL TRANS-POLYPRENYL-DIPHOSPHATE SYNTHASE PDSS2"/>
    <property type="match status" value="1"/>
</dbReference>
<keyword evidence="4" id="KW-1185">Reference proteome</keyword>
<dbReference type="GeneID" id="20195272"/>
<dbReference type="HOGENOM" id="CLU_014015_3_0_1"/>
<dbReference type="SUPFAM" id="SSF48576">
    <property type="entry name" value="Terpenoid synthases"/>
    <property type="match status" value="1"/>
</dbReference>
<dbReference type="GO" id="GO:0006744">
    <property type="term" value="P:ubiquinone biosynthetic process"/>
    <property type="evidence" value="ECO:0000318"/>
    <property type="project" value="GO_Central"/>
</dbReference>
<dbReference type="GO" id="GO:0032476">
    <property type="term" value="C:polyprenyl diphosphate synthase complex"/>
    <property type="evidence" value="ECO:0000318"/>
    <property type="project" value="GO_Central"/>
</dbReference>
<dbReference type="KEGG" id="hro:HELRODRAFT_111519"/>
<comment type="similarity">
    <text evidence="1">Belongs to the FPP/GGPP synthase family.</text>
</comment>
<evidence type="ECO:0000256" key="1">
    <source>
        <dbReference type="RuleBase" id="RU004466"/>
    </source>
</evidence>
<dbReference type="FunCoup" id="T1EFC0">
    <property type="interactions" value="164"/>
</dbReference>
<accession>T1EFC0</accession>
<dbReference type="InterPro" id="IPR008949">
    <property type="entry name" value="Isoprenoid_synthase_dom_sf"/>
</dbReference>
<keyword evidence="1" id="KW-0808">Transferase</keyword>
<reference evidence="3" key="3">
    <citation type="submission" date="2015-06" db="UniProtKB">
        <authorList>
            <consortium name="EnsemblMetazoa"/>
        </authorList>
    </citation>
    <scope>IDENTIFICATION</scope>
</reference>
<dbReference type="OMA" id="CHIFISS"/>
<reference evidence="4" key="1">
    <citation type="submission" date="2012-12" db="EMBL/GenBank/DDBJ databases">
        <authorList>
            <person name="Hellsten U."/>
            <person name="Grimwood J."/>
            <person name="Chapman J.A."/>
            <person name="Shapiro H."/>
            <person name="Aerts A."/>
            <person name="Otillar R.P."/>
            <person name="Terry A.Y."/>
            <person name="Boore J.L."/>
            <person name="Simakov O."/>
            <person name="Marletaz F."/>
            <person name="Cho S.-J."/>
            <person name="Edsinger-Gonzales E."/>
            <person name="Havlak P."/>
            <person name="Kuo D.-H."/>
            <person name="Larsson T."/>
            <person name="Lv J."/>
            <person name="Arendt D."/>
            <person name="Savage R."/>
            <person name="Osoegawa K."/>
            <person name="de Jong P."/>
            <person name="Lindberg D.R."/>
            <person name="Seaver E.C."/>
            <person name="Weisblat D.A."/>
            <person name="Putnam N.H."/>
            <person name="Grigoriev I.V."/>
            <person name="Rokhsar D.S."/>
        </authorList>
    </citation>
    <scope>NUCLEOTIDE SEQUENCE</scope>
</reference>
<proteinExistence type="inferred from homology"/>
<evidence type="ECO:0000313" key="2">
    <source>
        <dbReference type="EMBL" id="ESO05076.1"/>
    </source>
</evidence>
<dbReference type="RefSeq" id="XP_009017009.1">
    <property type="nucleotide sequence ID" value="XM_009018761.1"/>
</dbReference>
<gene>
    <name evidence="3" type="primary">20195272</name>
    <name evidence="2" type="ORF">HELRODRAFT_111519</name>
</gene>